<dbReference type="VEuPathDB" id="FungiDB:sscle_08g063540"/>
<evidence type="ECO:0000256" key="1">
    <source>
        <dbReference type="SAM" id="Phobius"/>
    </source>
</evidence>
<evidence type="ECO:0000313" key="2">
    <source>
        <dbReference type="EMBL" id="APA11584.1"/>
    </source>
</evidence>
<protein>
    <submittedName>
        <fullName evidence="2">Uncharacterized protein</fullName>
    </submittedName>
</protein>
<keyword evidence="1" id="KW-0812">Transmembrane</keyword>
<name>A0A1D9Q9G4_SCLS1</name>
<dbReference type="EMBL" id="CP017821">
    <property type="protein sequence ID" value="APA11584.1"/>
    <property type="molecule type" value="Genomic_DNA"/>
</dbReference>
<organism evidence="2 3">
    <name type="scientific">Sclerotinia sclerotiorum (strain ATCC 18683 / 1980 / Ss-1)</name>
    <name type="common">White mold</name>
    <name type="synonym">Whetzelinia sclerotiorum</name>
    <dbReference type="NCBI Taxonomy" id="665079"/>
    <lineage>
        <taxon>Eukaryota</taxon>
        <taxon>Fungi</taxon>
        <taxon>Dikarya</taxon>
        <taxon>Ascomycota</taxon>
        <taxon>Pezizomycotina</taxon>
        <taxon>Leotiomycetes</taxon>
        <taxon>Helotiales</taxon>
        <taxon>Sclerotiniaceae</taxon>
        <taxon>Sclerotinia</taxon>
    </lineage>
</organism>
<keyword evidence="1" id="KW-1133">Transmembrane helix</keyword>
<proteinExistence type="predicted"/>
<dbReference type="Proteomes" id="UP000177798">
    <property type="component" value="Chromosome 8"/>
</dbReference>
<accession>A0A1D9Q9G4</accession>
<gene>
    <name evidence="2" type="ORF">sscle_08g063540</name>
</gene>
<dbReference type="AlphaFoldDB" id="A0A1D9Q9G4"/>
<feature type="transmembrane region" description="Helical" evidence="1">
    <location>
        <begin position="34"/>
        <end position="55"/>
    </location>
</feature>
<sequence>MICNFLWEHGLYEAFTSTDDTTGIQAHRGGALMALAYAMSYTGGINLACWGVVMWRARNKKTDLEWQATFPRGIELQRKAPRPNVNNYASLDQTYNVVYQQSAHITSPPTFWPFPTLPLQYAFYQ</sequence>
<reference evidence="3" key="1">
    <citation type="journal article" date="2017" name="Genome Biol. Evol.">
        <title>The complete genome sequence of the phytopathogenic fungus Sclerotinia sclerotiorum reveals insights into the genome architecture of broad host range pathogens.</title>
        <authorList>
            <person name="Derbyshire M."/>
            <person name="Denton-Giles M."/>
            <person name="Hegedus D."/>
            <person name="Seifbarghy S."/>
            <person name="Rollins J."/>
            <person name="van Kan J."/>
            <person name="Seidl M.F."/>
            <person name="Faino L."/>
            <person name="Mbengue M."/>
            <person name="Navaud O."/>
            <person name="Raffaele S."/>
            <person name="Hammond-Kosack K."/>
            <person name="Heard S."/>
            <person name="Oliver R."/>
        </authorList>
    </citation>
    <scope>NUCLEOTIDE SEQUENCE [LARGE SCALE GENOMIC DNA]</scope>
    <source>
        <strain evidence="3">ATCC 18683 / 1980 / Ss-1</strain>
    </source>
</reference>
<keyword evidence="1" id="KW-0472">Membrane</keyword>
<evidence type="ECO:0000313" key="3">
    <source>
        <dbReference type="Proteomes" id="UP000177798"/>
    </source>
</evidence>